<accession>A0ABR2K0I6</accession>
<feature type="region of interest" description="Disordered" evidence="3">
    <location>
        <begin position="416"/>
        <end position="439"/>
    </location>
</feature>
<name>A0ABR2K0I6_9EUKA</name>
<evidence type="ECO:0000313" key="6">
    <source>
        <dbReference type="Proteomes" id="UP001470230"/>
    </source>
</evidence>
<dbReference type="Pfam" id="PF00632">
    <property type="entry name" value="HECT"/>
    <property type="match status" value="1"/>
</dbReference>
<dbReference type="Gene3D" id="3.90.1750.10">
    <property type="entry name" value="Hect, E3 ligase catalytic domains"/>
    <property type="match status" value="1"/>
</dbReference>
<dbReference type="EMBL" id="JAPFFF010000008">
    <property type="protein sequence ID" value="KAK8884624.1"/>
    <property type="molecule type" value="Genomic_DNA"/>
</dbReference>
<dbReference type="Proteomes" id="UP001470230">
    <property type="component" value="Unassembled WGS sequence"/>
</dbReference>
<dbReference type="InterPro" id="IPR042469">
    <property type="entry name" value="HECTD3"/>
</dbReference>
<evidence type="ECO:0000313" key="5">
    <source>
        <dbReference type="EMBL" id="KAK8884624.1"/>
    </source>
</evidence>
<dbReference type="PROSITE" id="PS50237">
    <property type="entry name" value="HECT"/>
    <property type="match status" value="1"/>
</dbReference>
<keyword evidence="6" id="KW-1185">Reference proteome</keyword>
<feature type="compositionally biased region" description="Basic and acidic residues" evidence="3">
    <location>
        <begin position="416"/>
        <end position="432"/>
    </location>
</feature>
<reference evidence="5 6" key="1">
    <citation type="submission" date="2024-04" db="EMBL/GenBank/DDBJ databases">
        <title>Tritrichomonas musculus Genome.</title>
        <authorList>
            <person name="Alves-Ferreira E."/>
            <person name="Grigg M."/>
            <person name="Lorenzi H."/>
            <person name="Galac M."/>
        </authorList>
    </citation>
    <scope>NUCLEOTIDE SEQUENCE [LARGE SCALE GENOMIC DNA]</scope>
    <source>
        <strain evidence="5 6">EAF2021</strain>
    </source>
</reference>
<evidence type="ECO:0000256" key="1">
    <source>
        <dbReference type="ARBA" id="ARBA00022786"/>
    </source>
</evidence>
<dbReference type="SUPFAM" id="SSF56204">
    <property type="entry name" value="Hect, E3 ligase catalytic domain"/>
    <property type="match status" value="1"/>
</dbReference>
<evidence type="ECO:0000256" key="3">
    <source>
        <dbReference type="SAM" id="MobiDB-lite"/>
    </source>
</evidence>
<feature type="domain" description="HECT" evidence="4">
    <location>
        <begin position="3122"/>
        <end position="3482"/>
    </location>
</feature>
<feature type="active site" description="Glycyl thioester intermediate" evidence="2">
    <location>
        <position position="3459"/>
    </location>
</feature>
<feature type="compositionally biased region" description="Low complexity" evidence="3">
    <location>
        <begin position="2905"/>
        <end position="2973"/>
    </location>
</feature>
<dbReference type="Gene3D" id="3.30.2410.10">
    <property type="entry name" value="Hect, E3 ligase catalytic domain"/>
    <property type="match status" value="1"/>
</dbReference>
<sequence>MSDQLLNSLSIGFDIKNHRELSPLIYFTETALYFESQNSYFPISNNNFRHLQSIPVIIHDIESAIYDSKLFDKNIEDKSFDSLSNTFSLYSSVLINDEFCHPIDVIESQKYDLSLLFSFLKKKLTRDLRQLPISTQRFPHFVNHEITDLHALQDIDIDQQNTEREAIKQLQKDEEKMNSIITKNSSKFLFNELIEFYDTIKKYRKSFTFSPSFILSCIKNFNSFLSSFLDDSNKPSQKSEGENLIYNDQDIFKYFLNIDSESCSDEEKQEKKKYFRIVLIIKMRLNMMIHKTVDFLIALIELIVFDEKNQISEDDQFTFKNFINEILPDTKKRSEIITNISIDEITDFYFSKEEKQSDFILTEKGLFKYQNDSLEKVEIELNYSNSKIAFSDGILYIVSPDDKRIHKILVPQVEDENKKDSSKAQKTHENGKERKRLSKKSLRKIERKKAYKKEEERKDEINFDNTIIDIPDYPIISVGAYDNNVRIIQLKGSNNGKAIMIFTNVDLIPNSRINYNIEEAFSDKLFQTAKQTQFEFEIRNKNEKSKLANINFSKDNFYVSFDDSSLQKWTIFNENGICEFTMNLVSPFIFSSNSKTKMDNNMFLYILEPISNSSEKAVSSIYFNFSTTNYYLRSENGFFLKHPYLQKLSDIVDNCSQFIINRKVTTPSTTADYYESRDEDKEKVPPKSIELPVSPEEMSSMFQSVNSLVSQFESIEFVINNLKDEEIKRFFICLFIKMSGICLLYGTNFYYASKDSMIESQQKRFAKFKSFIMNLFSSFGTSNSNDFEIIVRESIIITFCLAGKFIFLPDSYEDLHSFMKKVLSLDDESENCKKCLIRSLSFLFFKYPSSLYIIDEFIYKELLKYDQEINLHQLFYDTILFIKLENRFSQKIIDNEFIRFIEPYIQCLFKYIKRILNDESVPITKTIQLLYFFTIFEFDNPTFNLIMLKAITSISKELFNRINKIKGVIENDDDFYEKHKDSSAQKVAKRTKVLESEHPFVLSNDSKDDDEIEEILGTIDFGADVDFVFFIPDRCELQEGDIITFYLNNSKSDTKIFQQRSDFDFNQASEIKSKNIKVTLTRKNKNIDDKCWGYKFTFVGVSIDYKFYWPQNVYLNFFNIFISSLIRIYCNAALSTNKTDEENEFNLILVNNLIQGIKLEDIDNYEANINQQKPNKIGKRQLSRGISRGINYDTDNDSLFDEKIKKSFINDLITVDEKSSSLGKILFNILYTKTAKQIRIRLNQGTQSILIAEHYLAACLFKQLGMINTCIKLVNSYQNNDSNDVEIPSRILLIWKNIYSLRKILFFEYQQSKINRPNQSKKFNFVEFTEEVKRKCKLLLYSDPILKFNAPNNLSNEKFEETMKSIMSFVTSKTPLSKITDIIDIQRKRLQISIQANELILQFLDQNSMFKSSRLYAQFSYGYNYHPLTYTNALTTRELDDYYRLEDKVQSSFLKAFYKYVTIPTIVKESHLKYFLDNKFNDEVFKVFVDILNENKQNKSFLRDRFNFSLIRCIFGLSVKSSNNEIIEKMFSLLTSDEIDVKCKQLILTFIPCYTKIHPENLKVFDKNFALSFLSDNSHNPVIAKTLFYWLSQLINPNTDADFIKKVLRGIGQAFCGQSCLFIDESFSILTHRQVSEGMISFVRLFIKHDKDFIFNIMNDIISNVNGSNITSISDENAMILIGLFASLCQSLSAFVPERYYMYRYDSYNFIGYNSTKNEVRSHEKNVFGTFTNCVSLDYRFLDLNEKDISSILQLHDILSTSKYFVNEINYEQNISEREIEESILISAFYSSLPMIFQNVNNAKIILNSDNINHSLTLFKFAQNKLPINENNITLLGHFLEKAINSPLYQIKEKDELERIDKNGSFRFMKMNFGDIIYNDNNDLIKTNNNHMNLFICNRPIDSSYETYFEVKINKMGRKQMFFGFVDSEDCFIDKAFGFGLLGAEVAFTRRSPYLSSVIDISEDTIMKEEQIQTKKDEKEDIKKSNENQDKPNENQDKSNENQDKPNENQDKPNENQEKSNENQDNHKVFMINEGDSIGLYYTTEYCYLVINGNLTQYRVIHNHVNTYVPLIYIDHDEIELEITQNVTKVDHKDPKFDFLNITNYSPDYFNEKDLKKLLQVKQKISQNNLTEDNHLIGQQVYIDKKVLSIYQLKMESVEAYTSNLNHYIENYGIIRDIIPLESTPFVTKLKIETYNDLTKSNEIIEIDSRYVSECTTNFFNLIENQANTKLSFNSSFDFKDLPDQLKNTSDFNSITSYLKHKTIIDNSKSIALIMCRYLTLVFVDYLRYSKSHLLLDDEAINSEEMNVIIKSLALSLPTITLFKPKLYRQIDKYDVSECTIFSEDTEVDNGMKYYFLIPGYRKQVSFSFQIFLKLSEKFISKQFLSKLLHALFESTEEKFLFESSKIYDLIPQKKRIETISPLIEKFKFSIQPIYDFYYKKGIGLIPILIDSIPYQLQCLVSYDKRIRQSSDIISYFTKDSCFKWKYDIAKIKEQNKSFDFSKIQDYRLKFGLFLISKYLDENILNSMGFIQVVFLIIQAFNSSNVLYEKNEETLKNELIVYLFKLAKITNPIAFPFIQAIIVSFMSKITISSDILVKQASDSIPIFTNNSNGLYKLDSFPDSKNEIPLLLSIFSILIQTHSFEISIDDLSQEKIEKLFDKYYEINNEIFIIVNDQVNKKKIKFIEGDNTFESNDIKKNYRSLYLAYYYSLLLINDINLPYPKFLFVHDWIMQHFGGFRKVLSKVDIDHYNKQQKDEKETSVVYKSDVLDNKFDLVCSYKLLGNKSDEDESENKENEYKIVVHQIKNDEKIVIPDSGESVVVSFPLEILVVHEKEEKEKEKELTKEDVFIITFCPSKEQQQDCFVQNFINIENDFKDFTSLSKYDNEISEKLISSSHIDKKENNNENNNQNSNSNNDNNNGNNNQNSNEHNNQNSNPNDDNNNGNNNQNNNGNNNQNNNQNSNENSNQNNDNNNENHDESEKNIYKMFEIEKIPETVSIEFSSSSSYSDRIVSLRIYTQSVYRRLIEEILTSYALDERDFGGQYENRYLNQIISPAYSMSTTAKFQFINTILMNDDKDNENRRLNIIFNRFEQQKFMEKFQESPNKEKNSSTARPLFIQFMEQVDEDSIQYLKVYNEPPFVCDLIGENSNDAGGPGRELFTQLIEELMNVHIGIFTINPNRLHNNKDTNKEDLIPNISSGSVDSYDDAYLYPKRFVYAGALIAVCFMSSIPQPVKLAMFIWEYLSHEKVTIESIYEIDEDFKVMIQTGESIMKVLRSNPDEMSDELFNQIFTHAFEIDNSFGKKVELIPSGSKIKVTKTNIGEFIDQAKKFRMEEFINVLTELKEGFDKVMTYKNIIKILRPSELKLLICGEPECKIEQMKNFIDFYRNDNVDDKAQDIFWKVMESFSVKERMDFIRFSSGNLSLPAPGMKFERNIEVFVLSPGKHGPAGDKMAYAHTCFAQIDIPFYDSEEELASILRASIGNYGLITDHTMNIDAVSEFL</sequence>
<comment type="caution">
    <text evidence="5">The sequence shown here is derived from an EMBL/GenBank/DDBJ whole genome shotgun (WGS) entry which is preliminary data.</text>
</comment>
<dbReference type="PANTHER" id="PTHR46654">
    <property type="entry name" value="E3 UBIQUITIN-PROTEIN LIGASE HECTD3"/>
    <property type="match status" value="1"/>
</dbReference>
<keyword evidence="1 2" id="KW-0833">Ubl conjugation pathway</keyword>
<feature type="region of interest" description="Disordered" evidence="3">
    <location>
        <begin position="1971"/>
        <end position="2025"/>
    </location>
</feature>
<feature type="region of interest" description="Disordered" evidence="3">
    <location>
        <begin position="2896"/>
        <end position="2978"/>
    </location>
</feature>
<proteinExistence type="predicted"/>
<dbReference type="Gene3D" id="3.30.2160.10">
    <property type="entry name" value="Hect, E3 ligase catalytic domain"/>
    <property type="match status" value="1"/>
</dbReference>
<organism evidence="5 6">
    <name type="scientific">Tritrichomonas musculus</name>
    <dbReference type="NCBI Taxonomy" id="1915356"/>
    <lineage>
        <taxon>Eukaryota</taxon>
        <taxon>Metamonada</taxon>
        <taxon>Parabasalia</taxon>
        <taxon>Tritrichomonadida</taxon>
        <taxon>Tritrichomonadidae</taxon>
        <taxon>Tritrichomonas</taxon>
    </lineage>
</organism>
<evidence type="ECO:0000256" key="2">
    <source>
        <dbReference type="PROSITE-ProRule" id="PRU00104"/>
    </source>
</evidence>
<gene>
    <name evidence="5" type="ORF">M9Y10_043740</name>
</gene>
<dbReference type="InterPro" id="IPR035983">
    <property type="entry name" value="Hect_E3_ubiquitin_ligase"/>
</dbReference>
<dbReference type="SMART" id="SM00119">
    <property type="entry name" value="HECTc"/>
    <property type="match status" value="1"/>
</dbReference>
<evidence type="ECO:0000259" key="4">
    <source>
        <dbReference type="PROSITE" id="PS50237"/>
    </source>
</evidence>
<protein>
    <recommendedName>
        <fullName evidence="4">HECT domain-containing protein</fullName>
    </recommendedName>
</protein>
<dbReference type="PANTHER" id="PTHR46654:SF1">
    <property type="entry name" value="E3 UBIQUITIN-PROTEIN LIGASE HECTD3"/>
    <property type="match status" value="1"/>
</dbReference>
<dbReference type="InterPro" id="IPR000569">
    <property type="entry name" value="HECT_dom"/>
</dbReference>